<dbReference type="PANTHER" id="PTHR42804">
    <property type="entry name" value="ALDEHYDE DEHYDROGENASE"/>
    <property type="match status" value="1"/>
</dbReference>
<comment type="similarity">
    <text evidence="1">Belongs to the aldehyde dehydrogenase family.</text>
</comment>
<gene>
    <name evidence="4" type="ORF">GCM10023321_49690</name>
</gene>
<name>A0ABP9QJV8_9PSEU</name>
<dbReference type="InterPro" id="IPR015590">
    <property type="entry name" value="Aldehyde_DH_dom"/>
</dbReference>
<feature type="domain" description="Aldehyde dehydrogenase" evidence="3">
    <location>
        <begin position="27"/>
        <end position="481"/>
    </location>
</feature>
<reference evidence="5" key="1">
    <citation type="journal article" date="2019" name="Int. J. Syst. Evol. Microbiol.">
        <title>The Global Catalogue of Microorganisms (GCM) 10K type strain sequencing project: providing services to taxonomists for standard genome sequencing and annotation.</title>
        <authorList>
            <consortium name="The Broad Institute Genomics Platform"/>
            <consortium name="The Broad Institute Genome Sequencing Center for Infectious Disease"/>
            <person name="Wu L."/>
            <person name="Ma J."/>
        </authorList>
    </citation>
    <scope>NUCLEOTIDE SEQUENCE [LARGE SCALE GENOMIC DNA]</scope>
    <source>
        <strain evidence="5">JCM 18303</strain>
    </source>
</reference>
<dbReference type="EMBL" id="BAABJP010000029">
    <property type="protein sequence ID" value="GAA5163194.1"/>
    <property type="molecule type" value="Genomic_DNA"/>
</dbReference>
<dbReference type="Pfam" id="PF00171">
    <property type="entry name" value="Aldedh"/>
    <property type="match status" value="1"/>
</dbReference>
<evidence type="ECO:0000259" key="3">
    <source>
        <dbReference type="Pfam" id="PF00171"/>
    </source>
</evidence>
<dbReference type="InterPro" id="IPR016162">
    <property type="entry name" value="Ald_DH_N"/>
</dbReference>
<proteinExistence type="inferred from homology"/>
<evidence type="ECO:0000256" key="1">
    <source>
        <dbReference type="ARBA" id="ARBA00009986"/>
    </source>
</evidence>
<comment type="caution">
    <text evidence="4">The sequence shown here is derived from an EMBL/GenBank/DDBJ whole genome shotgun (WGS) entry which is preliminary data.</text>
</comment>
<evidence type="ECO:0000256" key="2">
    <source>
        <dbReference type="ARBA" id="ARBA00023002"/>
    </source>
</evidence>
<dbReference type="PANTHER" id="PTHR42804:SF1">
    <property type="entry name" value="ALDEHYDE DEHYDROGENASE-RELATED"/>
    <property type="match status" value="1"/>
</dbReference>
<evidence type="ECO:0000313" key="5">
    <source>
        <dbReference type="Proteomes" id="UP001428817"/>
    </source>
</evidence>
<dbReference type="Gene3D" id="3.40.309.10">
    <property type="entry name" value="Aldehyde Dehydrogenase, Chain A, domain 2"/>
    <property type="match status" value="1"/>
</dbReference>
<keyword evidence="2" id="KW-0560">Oxidoreductase</keyword>
<evidence type="ECO:0000313" key="4">
    <source>
        <dbReference type="EMBL" id="GAA5163194.1"/>
    </source>
</evidence>
<dbReference type="Gene3D" id="3.40.605.10">
    <property type="entry name" value="Aldehyde Dehydrogenase, Chain A, domain 1"/>
    <property type="match status" value="1"/>
</dbReference>
<protein>
    <submittedName>
        <fullName evidence="4">Aldehyde dehydrogenase family protein</fullName>
    </submittedName>
</protein>
<dbReference type="Proteomes" id="UP001428817">
    <property type="component" value="Unassembled WGS sequence"/>
</dbReference>
<organism evidence="4 5">
    <name type="scientific">Pseudonocardia eucalypti</name>
    <dbReference type="NCBI Taxonomy" id="648755"/>
    <lineage>
        <taxon>Bacteria</taxon>
        <taxon>Bacillati</taxon>
        <taxon>Actinomycetota</taxon>
        <taxon>Actinomycetes</taxon>
        <taxon>Pseudonocardiales</taxon>
        <taxon>Pseudonocardiaceae</taxon>
        <taxon>Pseudonocardia</taxon>
    </lineage>
</organism>
<dbReference type="InterPro" id="IPR016161">
    <property type="entry name" value="Ald_DH/histidinol_DH"/>
</dbReference>
<keyword evidence="5" id="KW-1185">Reference proteome</keyword>
<dbReference type="InterPro" id="IPR016163">
    <property type="entry name" value="Ald_DH_C"/>
</dbReference>
<dbReference type="SUPFAM" id="SSF53720">
    <property type="entry name" value="ALDH-like"/>
    <property type="match status" value="1"/>
</dbReference>
<sequence length="493" mass="52641">MEFQTGAMTFRTARNYLDGEWVSGPLVASISPATGSELGRFANGGAAEADRAVFAARRAFDRTTWAHDRHLRAQVLTELADRLAARRDEVINALAVENGKVLAEATIEVDMTVPKLRFYAALALSDLGAAGEIRPDLYSMTLRQPAGVAAIIVPWNSPLVLSVRSLAPALAAGCTVAMKMPGQTGLFNGILYEIFASAPSLPPGVVNAFTETGNLGAPALVADPRVNVVSYTGSTEVGRVIMAQAAHNLTRMSLELGGKTPMVVFDDADLDVAVPVLTKGITVLGGQFCMAGSRILAQRSIAGELRSRLADSVAAVRIGPGDDPRSDMGPLIDVANAERVDRLVEKALSYATPIVRGGIPDEPEFAGGAYYRPALLEVDSPDNDLVRRELFGPVATFETFDDEADAIRLANATDYGLAASVWSRDADRPLRVARRIDAGTVWLNTWAIVADQFEEGGFKHSGIGRLNGKQALEEFQETKHVVHPVVPVSLTSH</sequence>
<accession>A0ABP9QJV8</accession>